<dbReference type="Gene3D" id="2.60.120.10">
    <property type="entry name" value="Jelly Rolls"/>
    <property type="match status" value="2"/>
</dbReference>
<protein>
    <recommendedName>
        <fullName evidence="10">cGMP-dependent protein kinase</fullName>
    </recommendedName>
</protein>
<dbReference type="PROSITE" id="PS00889">
    <property type="entry name" value="CNMP_BINDING_2"/>
    <property type="match status" value="1"/>
</dbReference>
<dbReference type="PROSITE" id="PS50042">
    <property type="entry name" value="CNMP_BINDING_3"/>
    <property type="match status" value="2"/>
</dbReference>
<dbReference type="EMBL" id="HBGZ01001809">
    <property type="protein sequence ID" value="CAD9573203.1"/>
    <property type="molecule type" value="Transcribed_RNA"/>
</dbReference>
<sequence>MATVQTNPSGHTGGDESKLNDNKNTISLLKSILSNKPIDGSDITTLDDATHELKRIRQLMEQYNHHHTAAPTSSSAAAAAKTKPTETPVQVNADKDQHGATHEPVVDDSTEYAFGQSTRQRRTAVLEKQHIKDYVKNSIPKQPHVRELILNAIKTNLLFQQNNKDELSELVDVFEPVHFNQKDMVFQQGDSGHDACYVVEQGQLSVYVSHNGGPYHMMGTYHGGKLFGEWALVYGSPHLATVVCDVDCKLWRIKRSWYRGVVGQHRQKLIETLTKKFLPKVFLPRNKEKIYFKNLFNPTQMVTLAGLTKQISFQEGDFIIRESEKGDTFYMIQKGVVDLFIKAMKDVPITALDGGKYFGERSLLQDDVRQATLRAQTDVTCFLLTREDVNRVIGSLEEILEHGFPPKRLRMSTIQRDEKVQYELYDLELFGKLGSGAFGEVRAAKAKQTEKYYALEMKSKSFIVTNGQEDAVMNEYSILRELDHPFIVRLHCAMQDEKYIYFLADIHHDLIDIMDQKGSFSEDCTRFYSASVLLAFQAMHSNSIVYRDLKPESLALDDRGYCIINDLGLAKKCEGHLYTFCGNPDYLAPEVIRGTGYNWGVDYWGLGVLIYELYTGTAPFESYDPTGTAKKILKGIVNFPDKVTGPMKDLIKALLTKDQTRRLGVLKGGTEDVMKHRFYTGFDWEGLLNMQIRAPFELQPVTYYKPLETPDSQEDSAMPVVNWNPVFGE</sequence>
<feature type="compositionally biased region" description="Polar residues" evidence="6">
    <location>
        <begin position="1"/>
        <end position="10"/>
    </location>
</feature>
<dbReference type="Pfam" id="PF00069">
    <property type="entry name" value="Pkinase"/>
    <property type="match status" value="1"/>
</dbReference>
<keyword evidence="5" id="KW-0067">ATP-binding</keyword>
<dbReference type="InterPro" id="IPR000719">
    <property type="entry name" value="Prot_kinase_dom"/>
</dbReference>
<name>A0A7S2P359_9STRA</name>
<dbReference type="GO" id="GO:0004674">
    <property type="term" value="F:protein serine/threonine kinase activity"/>
    <property type="evidence" value="ECO:0007669"/>
    <property type="project" value="UniProtKB-KW"/>
</dbReference>
<feature type="domain" description="Cyclic nucleotide-binding" evidence="8">
    <location>
        <begin position="158"/>
        <end position="263"/>
    </location>
</feature>
<proteinExistence type="predicted"/>
<dbReference type="GO" id="GO:0005524">
    <property type="term" value="F:ATP binding"/>
    <property type="evidence" value="ECO:0007669"/>
    <property type="project" value="UniProtKB-KW"/>
</dbReference>
<evidence type="ECO:0000259" key="7">
    <source>
        <dbReference type="PROSITE" id="PS50011"/>
    </source>
</evidence>
<keyword evidence="4" id="KW-0418">Kinase</keyword>
<dbReference type="InterPro" id="IPR011009">
    <property type="entry name" value="Kinase-like_dom_sf"/>
</dbReference>
<dbReference type="PANTHER" id="PTHR24353:SF147">
    <property type="entry name" value="CGMP-DEPENDENT SERINE_THREONIN PROTEIN KINASE-RELATED"/>
    <property type="match status" value="1"/>
</dbReference>
<keyword evidence="2" id="KW-0808">Transferase</keyword>
<feature type="domain" description="Cyclic nucleotide-binding" evidence="8">
    <location>
        <begin position="292"/>
        <end position="401"/>
    </location>
</feature>
<evidence type="ECO:0000256" key="3">
    <source>
        <dbReference type="ARBA" id="ARBA00022741"/>
    </source>
</evidence>
<evidence type="ECO:0000313" key="9">
    <source>
        <dbReference type="EMBL" id="CAD9573203.1"/>
    </source>
</evidence>
<dbReference type="SMART" id="SM00100">
    <property type="entry name" value="cNMP"/>
    <property type="match status" value="2"/>
</dbReference>
<dbReference type="InterPro" id="IPR018490">
    <property type="entry name" value="cNMP-bd_dom_sf"/>
</dbReference>
<dbReference type="Pfam" id="PF00027">
    <property type="entry name" value="cNMP_binding"/>
    <property type="match status" value="2"/>
</dbReference>
<feature type="compositionally biased region" description="Low complexity" evidence="6">
    <location>
        <begin position="69"/>
        <end position="88"/>
    </location>
</feature>
<dbReference type="InterPro" id="IPR000595">
    <property type="entry name" value="cNMP-bd_dom"/>
</dbReference>
<dbReference type="InterPro" id="IPR014710">
    <property type="entry name" value="RmlC-like_jellyroll"/>
</dbReference>
<feature type="domain" description="Protein kinase" evidence="7">
    <location>
        <begin position="427"/>
        <end position="679"/>
    </location>
</feature>
<dbReference type="Gene3D" id="3.30.200.20">
    <property type="entry name" value="Phosphorylase Kinase, domain 1"/>
    <property type="match status" value="1"/>
</dbReference>
<feature type="compositionally biased region" description="Basic and acidic residues" evidence="6">
    <location>
        <begin position="93"/>
        <end position="103"/>
    </location>
</feature>
<dbReference type="Gene3D" id="1.10.510.10">
    <property type="entry name" value="Transferase(Phosphotransferase) domain 1"/>
    <property type="match status" value="1"/>
</dbReference>
<reference evidence="9" key="1">
    <citation type="submission" date="2021-01" db="EMBL/GenBank/DDBJ databases">
        <authorList>
            <person name="Corre E."/>
            <person name="Pelletier E."/>
            <person name="Niang G."/>
            <person name="Scheremetjew M."/>
            <person name="Finn R."/>
            <person name="Kale V."/>
            <person name="Holt S."/>
            <person name="Cochrane G."/>
            <person name="Meng A."/>
            <person name="Brown T."/>
            <person name="Cohen L."/>
        </authorList>
    </citation>
    <scope>NUCLEOTIDE SEQUENCE</scope>
    <source>
        <strain evidence="9">SM1012Den-03</strain>
    </source>
</reference>
<dbReference type="InterPro" id="IPR018488">
    <property type="entry name" value="cNMP-bd_CS"/>
</dbReference>
<keyword evidence="1" id="KW-0723">Serine/threonine-protein kinase</keyword>
<dbReference type="PROSITE" id="PS50011">
    <property type="entry name" value="PROTEIN_KINASE_DOM"/>
    <property type="match status" value="1"/>
</dbReference>
<keyword evidence="3" id="KW-0547">Nucleotide-binding</keyword>
<dbReference type="CDD" id="cd00038">
    <property type="entry name" value="CAP_ED"/>
    <property type="match status" value="2"/>
</dbReference>
<dbReference type="PRINTS" id="PR00103">
    <property type="entry name" value="CAMPKINASE"/>
</dbReference>
<evidence type="ECO:0000256" key="4">
    <source>
        <dbReference type="ARBA" id="ARBA00022777"/>
    </source>
</evidence>
<evidence type="ECO:0000256" key="2">
    <source>
        <dbReference type="ARBA" id="ARBA00022679"/>
    </source>
</evidence>
<evidence type="ECO:0000256" key="5">
    <source>
        <dbReference type="ARBA" id="ARBA00022840"/>
    </source>
</evidence>
<evidence type="ECO:0000259" key="8">
    <source>
        <dbReference type="PROSITE" id="PS50042"/>
    </source>
</evidence>
<accession>A0A7S2P359</accession>
<evidence type="ECO:0000256" key="6">
    <source>
        <dbReference type="SAM" id="MobiDB-lite"/>
    </source>
</evidence>
<feature type="region of interest" description="Disordered" evidence="6">
    <location>
        <begin position="1"/>
        <end position="21"/>
    </location>
</feature>
<evidence type="ECO:0008006" key="10">
    <source>
        <dbReference type="Google" id="ProtNLM"/>
    </source>
</evidence>
<dbReference type="SUPFAM" id="SSF51206">
    <property type="entry name" value="cAMP-binding domain-like"/>
    <property type="match status" value="2"/>
</dbReference>
<dbReference type="PANTHER" id="PTHR24353">
    <property type="entry name" value="CYCLIC NUCLEOTIDE-DEPENDENT PROTEIN KINASE"/>
    <property type="match status" value="1"/>
</dbReference>
<dbReference type="AlphaFoldDB" id="A0A7S2P359"/>
<dbReference type="SUPFAM" id="SSF56112">
    <property type="entry name" value="Protein kinase-like (PK-like)"/>
    <property type="match status" value="1"/>
</dbReference>
<organism evidence="9">
    <name type="scientific">Skeletonema marinoi</name>
    <dbReference type="NCBI Taxonomy" id="267567"/>
    <lineage>
        <taxon>Eukaryota</taxon>
        <taxon>Sar</taxon>
        <taxon>Stramenopiles</taxon>
        <taxon>Ochrophyta</taxon>
        <taxon>Bacillariophyta</taxon>
        <taxon>Coscinodiscophyceae</taxon>
        <taxon>Thalassiosirophycidae</taxon>
        <taxon>Thalassiosirales</taxon>
        <taxon>Skeletonemataceae</taxon>
        <taxon>Skeletonema</taxon>
        <taxon>Skeletonema marinoi-dohrnii complex</taxon>
    </lineage>
</organism>
<evidence type="ECO:0000256" key="1">
    <source>
        <dbReference type="ARBA" id="ARBA00022527"/>
    </source>
</evidence>
<feature type="region of interest" description="Disordered" evidence="6">
    <location>
        <begin position="67"/>
        <end position="103"/>
    </location>
</feature>
<gene>
    <name evidence="9" type="ORF">SMAR0320_LOCUS1284</name>
</gene>